<sequence>MYNYLANGTLPSDQKEAAVVQAKSLL</sequence>
<accession>A0A392W954</accession>
<comment type="caution">
    <text evidence="1">The sequence shown here is derived from an EMBL/GenBank/DDBJ whole genome shotgun (WGS) entry which is preliminary data.</text>
</comment>
<keyword evidence="2" id="KW-1185">Reference proteome</keyword>
<reference evidence="1 2" key="1">
    <citation type="journal article" date="2018" name="Front. Plant Sci.">
        <title>Red Clover (Trifolium pratense) and Zigzag Clover (T. medium) - A Picture of Genomic Similarities and Differences.</title>
        <authorList>
            <person name="Dluhosova J."/>
            <person name="Istvanek J."/>
            <person name="Nedelnik J."/>
            <person name="Repkova J."/>
        </authorList>
    </citation>
    <scope>NUCLEOTIDE SEQUENCE [LARGE SCALE GENOMIC DNA]</scope>
    <source>
        <strain evidence="2">cv. 10/8</strain>
        <tissue evidence="1">Leaf</tissue>
    </source>
</reference>
<evidence type="ECO:0000313" key="1">
    <source>
        <dbReference type="EMBL" id="MCI95230.1"/>
    </source>
</evidence>
<dbReference type="AlphaFoldDB" id="A0A392W954"/>
<evidence type="ECO:0000313" key="2">
    <source>
        <dbReference type="Proteomes" id="UP000265520"/>
    </source>
</evidence>
<protein>
    <submittedName>
        <fullName evidence="1">Uncharacterized protein</fullName>
    </submittedName>
</protein>
<organism evidence="1 2">
    <name type="scientific">Trifolium medium</name>
    <dbReference type="NCBI Taxonomy" id="97028"/>
    <lineage>
        <taxon>Eukaryota</taxon>
        <taxon>Viridiplantae</taxon>
        <taxon>Streptophyta</taxon>
        <taxon>Embryophyta</taxon>
        <taxon>Tracheophyta</taxon>
        <taxon>Spermatophyta</taxon>
        <taxon>Magnoliopsida</taxon>
        <taxon>eudicotyledons</taxon>
        <taxon>Gunneridae</taxon>
        <taxon>Pentapetalae</taxon>
        <taxon>rosids</taxon>
        <taxon>fabids</taxon>
        <taxon>Fabales</taxon>
        <taxon>Fabaceae</taxon>
        <taxon>Papilionoideae</taxon>
        <taxon>50 kb inversion clade</taxon>
        <taxon>NPAAA clade</taxon>
        <taxon>Hologalegina</taxon>
        <taxon>IRL clade</taxon>
        <taxon>Trifolieae</taxon>
        <taxon>Trifolium</taxon>
    </lineage>
</organism>
<feature type="non-terminal residue" evidence="1">
    <location>
        <position position="26"/>
    </location>
</feature>
<dbReference type="Proteomes" id="UP000265520">
    <property type="component" value="Unassembled WGS sequence"/>
</dbReference>
<name>A0A392W954_9FABA</name>
<dbReference type="EMBL" id="LXQA011380318">
    <property type="protein sequence ID" value="MCI95230.1"/>
    <property type="molecule type" value="Genomic_DNA"/>
</dbReference>
<proteinExistence type="predicted"/>